<feature type="compositionally biased region" description="Polar residues" evidence="1">
    <location>
        <begin position="926"/>
        <end position="944"/>
    </location>
</feature>
<dbReference type="PANTHER" id="PTHR11188:SF174">
    <property type="entry name" value="ARRESTIN-RELATED TRAFFICKING ADAPTER 10-RELATED"/>
    <property type="match status" value="1"/>
</dbReference>
<protein>
    <submittedName>
        <fullName evidence="3">Aly2 protein</fullName>
    </submittedName>
</protein>
<dbReference type="GO" id="GO:0030674">
    <property type="term" value="F:protein-macromolecule adaptor activity"/>
    <property type="evidence" value="ECO:0007669"/>
    <property type="project" value="TreeGrafter"/>
</dbReference>
<feature type="region of interest" description="Disordered" evidence="1">
    <location>
        <begin position="1271"/>
        <end position="1319"/>
    </location>
</feature>
<feature type="domain" description="Arrestin C-terminal-like" evidence="2">
    <location>
        <begin position="466"/>
        <end position="775"/>
    </location>
</feature>
<name>A0AAV5QK96_9ASCO</name>
<dbReference type="Gene3D" id="2.60.40.640">
    <property type="match status" value="1"/>
</dbReference>
<feature type="region of interest" description="Disordered" evidence="1">
    <location>
        <begin position="602"/>
        <end position="633"/>
    </location>
</feature>
<dbReference type="EMBL" id="BTFZ01000004">
    <property type="protein sequence ID" value="GMM34987.1"/>
    <property type="molecule type" value="Genomic_DNA"/>
</dbReference>
<feature type="region of interest" description="Disordered" evidence="1">
    <location>
        <begin position="1137"/>
        <end position="1184"/>
    </location>
</feature>
<feature type="compositionally biased region" description="Basic and acidic residues" evidence="1">
    <location>
        <begin position="1298"/>
        <end position="1319"/>
    </location>
</feature>
<evidence type="ECO:0000256" key="1">
    <source>
        <dbReference type="SAM" id="MobiDB-lite"/>
    </source>
</evidence>
<dbReference type="PANTHER" id="PTHR11188">
    <property type="entry name" value="ARRESTIN DOMAIN CONTAINING PROTEIN"/>
    <property type="match status" value="1"/>
</dbReference>
<proteinExistence type="predicted"/>
<comment type="caution">
    <text evidence="3">The sequence shown here is derived from an EMBL/GenBank/DDBJ whole genome shotgun (WGS) entry which is preliminary data.</text>
</comment>
<feature type="region of interest" description="Disordered" evidence="1">
    <location>
        <begin position="21"/>
        <end position="50"/>
    </location>
</feature>
<feature type="compositionally biased region" description="Low complexity" evidence="1">
    <location>
        <begin position="34"/>
        <end position="47"/>
    </location>
</feature>
<evidence type="ECO:0000313" key="3">
    <source>
        <dbReference type="EMBL" id="GMM34987.1"/>
    </source>
</evidence>
<dbReference type="RefSeq" id="XP_064851987.1">
    <property type="nucleotide sequence ID" value="XM_064995915.1"/>
</dbReference>
<dbReference type="GO" id="GO:0005829">
    <property type="term" value="C:cytosol"/>
    <property type="evidence" value="ECO:0007669"/>
    <property type="project" value="TreeGrafter"/>
</dbReference>
<reference evidence="3 4" key="1">
    <citation type="journal article" date="2023" name="Elife">
        <title>Identification of key yeast species and microbe-microbe interactions impacting larval growth of Drosophila in the wild.</title>
        <authorList>
            <person name="Mure A."/>
            <person name="Sugiura Y."/>
            <person name="Maeda R."/>
            <person name="Honda K."/>
            <person name="Sakurai N."/>
            <person name="Takahashi Y."/>
            <person name="Watada M."/>
            <person name="Katoh T."/>
            <person name="Gotoh A."/>
            <person name="Gotoh Y."/>
            <person name="Taniguchi I."/>
            <person name="Nakamura K."/>
            <person name="Hayashi T."/>
            <person name="Katayama T."/>
            <person name="Uemura T."/>
            <person name="Hattori Y."/>
        </authorList>
    </citation>
    <scope>NUCLEOTIDE SEQUENCE [LARGE SCALE GENOMIC DNA]</scope>
    <source>
        <strain evidence="3 4">SC-9</strain>
    </source>
</reference>
<feature type="compositionally biased region" description="Basic residues" evidence="1">
    <location>
        <begin position="618"/>
        <end position="627"/>
    </location>
</feature>
<evidence type="ECO:0000259" key="2">
    <source>
        <dbReference type="SMART" id="SM01017"/>
    </source>
</evidence>
<feature type="region of interest" description="Disordered" evidence="1">
    <location>
        <begin position="921"/>
        <end position="944"/>
    </location>
</feature>
<dbReference type="Proteomes" id="UP001360560">
    <property type="component" value="Unassembled WGS sequence"/>
</dbReference>
<dbReference type="InterPro" id="IPR014752">
    <property type="entry name" value="Arrestin-like_C"/>
</dbReference>
<keyword evidence="4" id="KW-1185">Reference proteome</keyword>
<feature type="compositionally biased region" description="Polar residues" evidence="1">
    <location>
        <begin position="1137"/>
        <end position="1148"/>
    </location>
</feature>
<dbReference type="SMART" id="SM01017">
    <property type="entry name" value="Arrestin_C"/>
    <property type="match status" value="1"/>
</dbReference>
<feature type="compositionally biased region" description="Polar residues" evidence="1">
    <location>
        <begin position="1155"/>
        <end position="1175"/>
    </location>
</feature>
<dbReference type="InterPro" id="IPR050357">
    <property type="entry name" value="Arrestin_domain-protein"/>
</dbReference>
<evidence type="ECO:0000313" key="4">
    <source>
        <dbReference type="Proteomes" id="UP001360560"/>
    </source>
</evidence>
<dbReference type="GO" id="GO:0070086">
    <property type="term" value="P:ubiquitin-dependent endocytosis"/>
    <property type="evidence" value="ECO:0007669"/>
    <property type="project" value="TreeGrafter"/>
</dbReference>
<dbReference type="GO" id="GO:0031625">
    <property type="term" value="F:ubiquitin protein ligase binding"/>
    <property type="evidence" value="ECO:0007669"/>
    <property type="project" value="TreeGrafter"/>
</dbReference>
<dbReference type="GeneID" id="90072966"/>
<feature type="compositionally biased region" description="Polar residues" evidence="1">
    <location>
        <begin position="722"/>
        <end position="732"/>
    </location>
</feature>
<accession>A0AAV5QK96</accession>
<feature type="region of interest" description="Disordered" evidence="1">
    <location>
        <begin position="161"/>
        <end position="192"/>
    </location>
</feature>
<organism evidence="3 4">
    <name type="scientific">Saccharomycopsis crataegensis</name>
    <dbReference type="NCBI Taxonomy" id="43959"/>
    <lineage>
        <taxon>Eukaryota</taxon>
        <taxon>Fungi</taxon>
        <taxon>Dikarya</taxon>
        <taxon>Ascomycota</taxon>
        <taxon>Saccharomycotina</taxon>
        <taxon>Saccharomycetes</taxon>
        <taxon>Saccharomycopsidaceae</taxon>
        <taxon>Saccharomycopsis</taxon>
    </lineage>
</organism>
<feature type="region of interest" description="Disordered" evidence="1">
    <location>
        <begin position="715"/>
        <end position="755"/>
    </location>
</feature>
<dbReference type="InterPro" id="IPR011022">
    <property type="entry name" value="Arrestin_C-like"/>
</dbReference>
<gene>
    <name evidence="3" type="ORF">DASC09_023120</name>
</gene>
<sequence>MAPPLNPTDFLFAKDTQNEPTISISTHDPLPSISTPTTVESTENTTPQPHNIFVNEDEVVFSENSQTLSNPGAPSLEDNLLLPYFLDAPVIETASFKAYLILVEDNIFLQNDAAGGSRSSRRRAQRGELLAAANGMSAGGAALGHELPEHDANPRHTVVENAGENTSSTHEINTEDGVTHEHDDDDDAEGADLPPTMLRGILLFRVLKNNTKIKNIDLNFHGDSRTNWPEGIPPKKTEFVELETLMNCEWNFFDVHDHSSPKYQKGGADHINTLPDHVSKKDIDVDIDNLDLNDPGMLSANLFSSITAVTSNSSQRSSRTSKFLGGLSKNVFSKATNVTQQISNTARKSLDLAASASKLDSDSVSIYNLGANSSPHGKLNHIDSQGNYVFHQGDYIYNFEHKIAQSTPESLNLTFGFVNYWLNLEIGRIGKFKSALRAKKKVNLIRTNSSQSIEDNFDPILINKSWEDRLNYSILIASNSVILNSFMPINIRVVPTDKNVKLYKIKIFIIEILEYWCKKRKVHRLEPQRKFLLLEHKPKVGTNLLRDFEDLGFNNSIISDKNTSDKKNSHQRSTLNVNDSSFVYSNDNSAIPQNIASNLIGHTAQNNSSKKIEDSKHNGKKKTKKPKKSLEDDEEEYISSKDFNYQLYVPEMFSKFSSKLHPDAKHKNIQCHHWIKISLRLSKKIDEFDLADDDANARNLPESSSDVLRSVAHNNDGALSDMSDNGGSYSSHGSRRPSIASRKKSDSTGSALDKPKRKHYEISIDSPINLLHPLCTQANTLLPAYDGVGMYDPYTYAKKKESGEIEILTNNNPLFPPEILSTDGHQVENFNPTQKLNNVLDDELRVTSAIDAHRKPAIPTEEIFENGDSESHMPTGEDYTTLDNEFQSDITPDMISSNLYSPRAVDLDLVAVQAQPMKPNLHSVGMSPQASSTTNGNIDNLLSPISNGPNTIELSPARTARLSPNLSPNFRALSPTLQALSPTLNGNVKSSASSIKSPLLLASNAPVAKTNSIFGEDAKDKPEMHLLTKPPIKPPTYHQSVGKEPLMKNGTINRLLLANSEEQIARAGPPPSYEDAIESRKHLTSLIRWQGIDNFNSSTTARSSIDHGGSDVAETFSFRGEDPNIPAVVARAASPKISASNSNGFPTNENEDSSSKLINQSSTSTGFSAGVSSVPNIMDDGDDENADVESLELKNDSFVSLPSVAGNGSVNSSLALNDDNLPANTFERSDKLPLLLSEREHGSSTSVFGSFPSRVSTQLNNTSLTSLWNPLSGLGGNTPRNQITPKLYGADTTNDVSGARDDDISRSLDDDSKNDLGLL</sequence>